<keyword evidence="4" id="KW-0732">Signal</keyword>
<accession>A0A933SDT3</accession>
<dbReference type="Pfam" id="PF25975">
    <property type="entry name" value="CzcB_C"/>
    <property type="match status" value="1"/>
</dbReference>
<evidence type="ECO:0000259" key="5">
    <source>
        <dbReference type="Pfam" id="PF25954"/>
    </source>
</evidence>
<dbReference type="SUPFAM" id="SSF111369">
    <property type="entry name" value="HlyD-like secretion proteins"/>
    <property type="match status" value="1"/>
</dbReference>
<evidence type="ECO:0000256" key="3">
    <source>
        <dbReference type="SAM" id="MobiDB-lite"/>
    </source>
</evidence>
<evidence type="ECO:0000313" key="8">
    <source>
        <dbReference type="EMBL" id="MBI5169521.1"/>
    </source>
</evidence>
<sequence length="479" mass="49648">MKNVRLLHALALATALLAFGCAKPAADSHAGHDHAAGDSHAADTGATASTAGEAGAGGTDLLMCGEHGVLEAMCTKCSPGLIPAFQAKGDWCAEHGLPESVCPTCHPERGGKPVDEAALPDDAPLDRSVLQFRTLQSARDAGLQLATVERGRAPAGVIATATIVADASHHALVHASAPGVVRAISADVGARVAAGAPLARIESASVAEARALLRAARARYDASRAAFARESTLHRSDLASAQDELAARQELESARGAVAAAAATLEMHGAADQGGGSYFVRSPISGVVTLRQAQLGVMADTESPLFEVTDTNALWAEIEVPETQASFVRAGQRVTLRVRGARREAAARVEFVSPAVEPHTRTVRVRARLLDAGAATGVRPNAWAEAAIHTDGGEHTVLVPREAIQDVRGTKLAFVRLAEDRFEVRRLETGPSEDGLVAVHRGLAGGEQVVTTGSFLLKTETLKESIGAGCCDVEAPKGR</sequence>
<reference evidence="8" key="1">
    <citation type="submission" date="2020-07" db="EMBL/GenBank/DDBJ databases">
        <title>Huge and variable diversity of episymbiotic CPR bacteria and DPANN archaea in groundwater ecosystems.</title>
        <authorList>
            <person name="He C.Y."/>
            <person name="Keren R."/>
            <person name="Whittaker M."/>
            <person name="Farag I.F."/>
            <person name="Doudna J."/>
            <person name="Cate J.H.D."/>
            <person name="Banfield J.F."/>
        </authorList>
    </citation>
    <scope>NUCLEOTIDE SEQUENCE</scope>
    <source>
        <strain evidence="8">NC_groundwater_1813_Pr3_B-0.1um_71_17</strain>
    </source>
</reference>
<feature type="chain" id="PRO_5037070320" evidence="4">
    <location>
        <begin position="26"/>
        <end position="479"/>
    </location>
</feature>
<feature type="domain" description="CzcB-like C-terminal circularly permuted SH3-like" evidence="7">
    <location>
        <begin position="397"/>
        <end position="458"/>
    </location>
</feature>
<feature type="domain" description="CzcB-like barrel-sandwich hybrid" evidence="6">
    <location>
        <begin position="171"/>
        <end position="310"/>
    </location>
</feature>
<dbReference type="GO" id="GO:0022857">
    <property type="term" value="F:transmembrane transporter activity"/>
    <property type="evidence" value="ECO:0007669"/>
    <property type="project" value="InterPro"/>
</dbReference>
<protein>
    <submittedName>
        <fullName evidence="8">Efflux RND transporter periplasmic adaptor subunit</fullName>
    </submittedName>
</protein>
<feature type="signal peptide" evidence="4">
    <location>
        <begin position="1"/>
        <end position="25"/>
    </location>
</feature>
<dbReference type="GO" id="GO:0030288">
    <property type="term" value="C:outer membrane-bounded periplasmic space"/>
    <property type="evidence" value="ECO:0007669"/>
    <property type="project" value="TreeGrafter"/>
</dbReference>
<dbReference type="InterPro" id="IPR006143">
    <property type="entry name" value="RND_pump_MFP"/>
</dbReference>
<name>A0A933SDT3_UNCEI</name>
<evidence type="ECO:0000259" key="6">
    <source>
        <dbReference type="Pfam" id="PF25973"/>
    </source>
</evidence>
<dbReference type="InterPro" id="IPR058647">
    <property type="entry name" value="BSH_CzcB-like"/>
</dbReference>
<dbReference type="GO" id="GO:0015679">
    <property type="term" value="P:plasma membrane copper ion transport"/>
    <property type="evidence" value="ECO:0007669"/>
    <property type="project" value="TreeGrafter"/>
</dbReference>
<evidence type="ECO:0000256" key="4">
    <source>
        <dbReference type="SAM" id="SignalP"/>
    </source>
</evidence>
<dbReference type="Pfam" id="PF25973">
    <property type="entry name" value="BSH_CzcB"/>
    <property type="match status" value="1"/>
</dbReference>
<dbReference type="PROSITE" id="PS51257">
    <property type="entry name" value="PROKAR_LIPOPROTEIN"/>
    <property type="match status" value="1"/>
</dbReference>
<dbReference type="InterPro" id="IPR051909">
    <property type="entry name" value="MFP_Cation_Efflux"/>
</dbReference>
<dbReference type="Pfam" id="PF25954">
    <property type="entry name" value="Beta-barrel_RND_2"/>
    <property type="match status" value="1"/>
</dbReference>
<dbReference type="GO" id="GO:0016020">
    <property type="term" value="C:membrane"/>
    <property type="evidence" value="ECO:0007669"/>
    <property type="project" value="InterPro"/>
</dbReference>
<dbReference type="InterPro" id="IPR058649">
    <property type="entry name" value="CzcB_C"/>
</dbReference>
<dbReference type="GO" id="GO:0060003">
    <property type="term" value="P:copper ion export"/>
    <property type="evidence" value="ECO:0007669"/>
    <property type="project" value="TreeGrafter"/>
</dbReference>
<evidence type="ECO:0000259" key="7">
    <source>
        <dbReference type="Pfam" id="PF25975"/>
    </source>
</evidence>
<dbReference type="PANTHER" id="PTHR30097">
    <property type="entry name" value="CATION EFFLUX SYSTEM PROTEIN CUSB"/>
    <property type="match status" value="1"/>
</dbReference>
<feature type="compositionally biased region" description="Low complexity" evidence="3">
    <location>
        <begin position="42"/>
        <end position="52"/>
    </location>
</feature>
<proteinExistence type="inferred from homology"/>
<feature type="domain" description="CusB-like beta-barrel" evidence="5">
    <location>
        <begin position="314"/>
        <end position="389"/>
    </location>
</feature>
<comment type="similarity">
    <text evidence="1">Belongs to the membrane fusion protein (MFP) (TC 8.A.1) family.</text>
</comment>
<dbReference type="AlphaFoldDB" id="A0A933SDT3"/>
<evidence type="ECO:0000313" key="9">
    <source>
        <dbReference type="Proteomes" id="UP000696931"/>
    </source>
</evidence>
<dbReference type="Gene3D" id="1.10.287.470">
    <property type="entry name" value="Helix hairpin bin"/>
    <property type="match status" value="1"/>
</dbReference>
<keyword evidence="2" id="KW-0813">Transport</keyword>
<dbReference type="PANTHER" id="PTHR30097:SF15">
    <property type="entry name" value="CATION EFFLUX SYSTEM PROTEIN CUSB"/>
    <property type="match status" value="1"/>
</dbReference>
<feature type="region of interest" description="Disordered" evidence="3">
    <location>
        <begin position="30"/>
        <end position="52"/>
    </location>
</feature>
<dbReference type="Gene3D" id="2.40.50.100">
    <property type="match status" value="1"/>
</dbReference>
<dbReference type="Gene3D" id="2.40.30.170">
    <property type="match status" value="1"/>
</dbReference>
<comment type="caution">
    <text evidence="8">The sequence shown here is derived from an EMBL/GenBank/DDBJ whole genome shotgun (WGS) entry which is preliminary data.</text>
</comment>
<evidence type="ECO:0000256" key="2">
    <source>
        <dbReference type="ARBA" id="ARBA00022448"/>
    </source>
</evidence>
<dbReference type="Gene3D" id="2.40.420.20">
    <property type="match status" value="1"/>
</dbReference>
<feature type="compositionally biased region" description="Basic and acidic residues" evidence="3">
    <location>
        <begin position="30"/>
        <end position="41"/>
    </location>
</feature>
<dbReference type="NCBIfam" id="TIGR01730">
    <property type="entry name" value="RND_mfp"/>
    <property type="match status" value="1"/>
</dbReference>
<organism evidence="8 9">
    <name type="scientific">Eiseniibacteriota bacterium</name>
    <dbReference type="NCBI Taxonomy" id="2212470"/>
    <lineage>
        <taxon>Bacteria</taxon>
        <taxon>Candidatus Eiseniibacteriota</taxon>
    </lineage>
</organism>
<dbReference type="InterPro" id="IPR058792">
    <property type="entry name" value="Beta-barrel_RND_2"/>
</dbReference>
<gene>
    <name evidence="8" type="ORF">HZA61_08540</name>
</gene>
<dbReference type="GO" id="GO:0046914">
    <property type="term" value="F:transition metal ion binding"/>
    <property type="evidence" value="ECO:0007669"/>
    <property type="project" value="TreeGrafter"/>
</dbReference>
<dbReference type="EMBL" id="JACRIW010000057">
    <property type="protein sequence ID" value="MBI5169521.1"/>
    <property type="molecule type" value="Genomic_DNA"/>
</dbReference>
<evidence type="ECO:0000256" key="1">
    <source>
        <dbReference type="ARBA" id="ARBA00009477"/>
    </source>
</evidence>
<dbReference type="Proteomes" id="UP000696931">
    <property type="component" value="Unassembled WGS sequence"/>
</dbReference>